<proteinExistence type="inferred from homology"/>
<evidence type="ECO:0000256" key="2">
    <source>
        <dbReference type="ARBA" id="ARBA00010399"/>
    </source>
</evidence>
<dbReference type="GO" id="GO:0005774">
    <property type="term" value="C:vacuolar membrane"/>
    <property type="evidence" value="ECO:0007669"/>
    <property type="project" value="UniProtKB-SubCell"/>
</dbReference>
<dbReference type="InterPro" id="IPR012358">
    <property type="entry name" value="EndopolyPtase_N1"/>
</dbReference>
<dbReference type="GO" id="GO:0000298">
    <property type="term" value="F:endopolyphosphatase activity"/>
    <property type="evidence" value="ECO:0007669"/>
    <property type="project" value="UniProtKB-EC"/>
</dbReference>
<evidence type="ECO:0000256" key="14">
    <source>
        <dbReference type="SAM" id="SignalP"/>
    </source>
</evidence>
<evidence type="ECO:0000256" key="11">
    <source>
        <dbReference type="ARBA" id="ARBA00023180"/>
    </source>
</evidence>
<keyword evidence="14" id="KW-0732">Signal</keyword>
<comment type="catalytic activity">
    <reaction evidence="12">
        <text>[phosphate](n+1) + n H2O = (n+1) phosphate + n H(+)</text>
        <dbReference type="Rhea" id="RHEA:22452"/>
        <dbReference type="Rhea" id="RHEA-COMP:14280"/>
        <dbReference type="ChEBI" id="CHEBI:15377"/>
        <dbReference type="ChEBI" id="CHEBI:15378"/>
        <dbReference type="ChEBI" id="CHEBI:16838"/>
        <dbReference type="ChEBI" id="CHEBI:43474"/>
        <dbReference type="EC" id="3.6.1.10"/>
    </reaction>
</comment>
<feature type="region of interest" description="Disordered" evidence="13">
    <location>
        <begin position="485"/>
        <end position="534"/>
    </location>
</feature>
<evidence type="ECO:0000256" key="3">
    <source>
        <dbReference type="ARBA" id="ARBA00012459"/>
    </source>
</evidence>
<feature type="region of interest" description="Disordered" evidence="13">
    <location>
        <begin position="581"/>
        <end position="600"/>
    </location>
</feature>
<feature type="chain" id="PRO_5042546815" description="Endopolyphosphatase" evidence="14">
    <location>
        <begin position="20"/>
        <end position="696"/>
    </location>
</feature>
<dbReference type="GO" id="GO:0008081">
    <property type="term" value="F:phosphoric diester hydrolase activity"/>
    <property type="evidence" value="ECO:0007669"/>
    <property type="project" value="TreeGrafter"/>
</dbReference>
<keyword evidence="10 12" id="KW-0472">Membrane</keyword>
<feature type="signal peptide" evidence="14">
    <location>
        <begin position="1"/>
        <end position="19"/>
    </location>
</feature>
<feature type="compositionally biased region" description="Basic and acidic residues" evidence="13">
    <location>
        <begin position="499"/>
        <end position="508"/>
    </location>
</feature>
<dbReference type="InterPro" id="IPR029052">
    <property type="entry name" value="Metallo-depent_PP-like"/>
</dbReference>
<dbReference type="InterPro" id="IPR041805">
    <property type="entry name" value="ASMase/PPN1_MPP"/>
</dbReference>
<gene>
    <name evidence="15" type="primary">PPN1</name>
    <name evidence="15" type="ORF">LTR09_002746</name>
</gene>
<evidence type="ECO:0000256" key="13">
    <source>
        <dbReference type="SAM" id="MobiDB-lite"/>
    </source>
</evidence>
<name>A0AAJ0LUN5_9PEZI</name>
<keyword evidence="9" id="KW-1133">Transmembrane helix</keyword>
<dbReference type="Proteomes" id="UP001271007">
    <property type="component" value="Unassembled WGS sequence"/>
</dbReference>
<dbReference type="SUPFAM" id="SSF56300">
    <property type="entry name" value="Metallo-dependent phosphatases"/>
    <property type="match status" value="1"/>
</dbReference>
<evidence type="ECO:0000256" key="5">
    <source>
        <dbReference type="ARBA" id="ARBA00022554"/>
    </source>
</evidence>
<keyword evidence="6" id="KW-0812">Transmembrane</keyword>
<keyword evidence="5 12" id="KW-0926">Vacuole</keyword>
<dbReference type="PANTHER" id="PTHR10340">
    <property type="entry name" value="SPHINGOMYELIN PHOSPHODIESTERASE"/>
    <property type="match status" value="1"/>
</dbReference>
<dbReference type="GO" id="GO:0006798">
    <property type="term" value="P:polyphosphate catabolic process"/>
    <property type="evidence" value="ECO:0007669"/>
    <property type="project" value="TreeGrafter"/>
</dbReference>
<keyword evidence="8" id="KW-0735">Signal-anchor</keyword>
<feature type="compositionally biased region" description="Basic residues" evidence="13">
    <location>
        <begin position="653"/>
        <end position="667"/>
    </location>
</feature>
<evidence type="ECO:0000256" key="10">
    <source>
        <dbReference type="ARBA" id="ARBA00023136"/>
    </source>
</evidence>
<dbReference type="AlphaFoldDB" id="A0AAJ0LUN5"/>
<feature type="compositionally biased region" description="Basic and acidic residues" evidence="13">
    <location>
        <begin position="590"/>
        <end position="600"/>
    </location>
</feature>
<feature type="compositionally biased region" description="Basic residues" evidence="13">
    <location>
        <begin position="509"/>
        <end position="518"/>
    </location>
</feature>
<evidence type="ECO:0000256" key="1">
    <source>
        <dbReference type="ARBA" id="ARBA00004576"/>
    </source>
</evidence>
<evidence type="ECO:0000256" key="12">
    <source>
        <dbReference type="PIRNR" id="PIRNR027093"/>
    </source>
</evidence>
<comment type="similarity">
    <text evidence="2">Belongs to the endopolyphosphatase PPN1 family.</text>
</comment>
<dbReference type="PANTHER" id="PTHR10340:SF55">
    <property type="entry name" value="ENDOPOLYPHOSPHATASE"/>
    <property type="match status" value="1"/>
</dbReference>
<dbReference type="EMBL" id="JAWDJX010000006">
    <property type="protein sequence ID" value="KAK3056239.1"/>
    <property type="molecule type" value="Genomic_DNA"/>
</dbReference>
<comment type="subcellular location">
    <subcellularLocation>
        <location evidence="1">Vacuole membrane</location>
        <topology evidence="1">Single-pass type II membrane protein</topology>
    </subcellularLocation>
</comment>
<reference evidence="15" key="1">
    <citation type="submission" date="2023-04" db="EMBL/GenBank/DDBJ databases">
        <title>Black Yeasts Isolated from many extreme environments.</title>
        <authorList>
            <person name="Coleine C."/>
            <person name="Stajich J.E."/>
            <person name="Selbmann L."/>
        </authorList>
    </citation>
    <scope>NUCLEOTIDE SEQUENCE</scope>
    <source>
        <strain evidence="15">CCFEE 5312</strain>
    </source>
</reference>
<comment type="function">
    <text evidence="12">Catalyzes the hydrolysis of inorganic polyphosphate (polyP) chains of many hundreds of phosphate residues into shorter lengths.</text>
</comment>
<dbReference type="CDD" id="cd00842">
    <property type="entry name" value="MPP_ASMase"/>
    <property type="match status" value="1"/>
</dbReference>
<evidence type="ECO:0000256" key="7">
    <source>
        <dbReference type="ARBA" id="ARBA00022801"/>
    </source>
</evidence>
<evidence type="ECO:0000256" key="8">
    <source>
        <dbReference type="ARBA" id="ARBA00022968"/>
    </source>
</evidence>
<sequence>MVSLRWTFLYALFVAVVYASPVQVPLLDVAPEGESGDTDPGITKKKPLHGRFLHITDFHPDRFYEIYASTKDDDACHRGQGPAGIYGAETSDCDSPLELINKTMKWIGDELKDKIDFVIWTGDSARHDNDEEHPRNEKQVVGLNQFMVDKMVETFGKHNGDEEDNDPNNDFVLPIVPNLGNNDILPHNIFRQGPNKWTRTYGKLWKQFIPEEQKHQFEQGGWFYVEVIPRKLAVFSLNTMFFFTSNAAADGCASHSEPGYRQMEWLRIQLQFMRERGMKAILTGHVPPAREDTKTSWDETCWQKYTLWLRQYRDVVVSSHYGHFNYDHFILQDFKDLRKGTKKGKMPNYAIETVEEDDIHAKVNSNYFVDLRKAWSKLPSPPKALSWFEELDAEVEELRESQLSLSQASRMLTNFVKSKKRKQKEAEKKYLKKMGGEFAERFSAAFVSASIVPNLYPSLRVYEYNITGLHQSDESLAFPVSAETSPFQEDDFGPDEDVSIAKKSEKSNKSKKSKKRKYKFEIPEAPSKSSAPGPAYSPQTLSLLRYKQYFANLTHINNDFLGLTAESEETDSDTVDAAKWKEGKHKGKTKPKDHEPNPKKFKFELHYDTKHDDVYKLEDLTMPNLVDLARRIGSFESGEAMSMEDDDDDAGALKKKKKKYKKHKDKHRKEDEAWFTFVRRAFLETLSREELEEEFG</sequence>
<keyword evidence="7 12" id="KW-0378">Hydrolase</keyword>
<dbReference type="Gene3D" id="3.60.21.10">
    <property type="match status" value="1"/>
</dbReference>
<keyword evidence="11" id="KW-0325">Glycoprotein</keyword>
<comment type="caution">
    <text evidence="15">The sequence shown here is derived from an EMBL/GenBank/DDBJ whole genome shotgun (WGS) entry which is preliminary data.</text>
</comment>
<accession>A0AAJ0LUN5</accession>
<evidence type="ECO:0000313" key="16">
    <source>
        <dbReference type="Proteomes" id="UP001271007"/>
    </source>
</evidence>
<feature type="compositionally biased region" description="Acidic residues" evidence="13">
    <location>
        <begin position="488"/>
        <end position="498"/>
    </location>
</feature>
<dbReference type="PIRSF" id="PIRSF027093">
    <property type="entry name" value="EndopolyPtase_N1"/>
    <property type="match status" value="1"/>
</dbReference>
<evidence type="ECO:0000256" key="6">
    <source>
        <dbReference type="ARBA" id="ARBA00022692"/>
    </source>
</evidence>
<evidence type="ECO:0000256" key="4">
    <source>
        <dbReference type="ARBA" id="ARBA00014458"/>
    </source>
</evidence>
<protein>
    <recommendedName>
        <fullName evidence="4 12">Endopolyphosphatase</fullName>
        <ecNumber evidence="3 12">3.6.1.10</ecNumber>
    </recommendedName>
</protein>
<organism evidence="15 16">
    <name type="scientific">Extremus antarcticus</name>
    <dbReference type="NCBI Taxonomy" id="702011"/>
    <lineage>
        <taxon>Eukaryota</taxon>
        <taxon>Fungi</taxon>
        <taxon>Dikarya</taxon>
        <taxon>Ascomycota</taxon>
        <taxon>Pezizomycotina</taxon>
        <taxon>Dothideomycetes</taxon>
        <taxon>Dothideomycetidae</taxon>
        <taxon>Mycosphaerellales</taxon>
        <taxon>Extremaceae</taxon>
        <taxon>Extremus</taxon>
    </lineage>
</organism>
<evidence type="ECO:0000313" key="15">
    <source>
        <dbReference type="EMBL" id="KAK3056239.1"/>
    </source>
</evidence>
<dbReference type="GO" id="GO:0000324">
    <property type="term" value="C:fungal-type vacuole"/>
    <property type="evidence" value="ECO:0007669"/>
    <property type="project" value="TreeGrafter"/>
</dbReference>
<keyword evidence="16" id="KW-1185">Reference proteome</keyword>
<dbReference type="GO" id="GO:0004309">
    <property type="term" value="F:exopolyphosphatase activity"/>
    <property type="evidence" value="ECO:0007669"/>
    <property type="project" value="TreeGrafter"/>
</dbReference>
<dbReference type="EC" id="3.6.1.10" evidence="3 12"/>
<feature type="region of interest" description="Disordered" evidence="13">
    <location>
        <begin position="637"/>
        <end position="668"/>
    </location>
</feature>
<evidence type="ECO:0000256" key="9">
    <source>
        <dbReference type="ARBA" id="ARBA00022989"/>
    </source>
</evidence>